<sequence>MATTTTEESSPAPATVAPQQPNMDTSVEPDSVSKSEPSEAQCDTAAKEDEEEESTEAGSSGQENAGGHSVDPEWLEERFRIDRKKLENMLYAPKQVDAETGEEFFKRVMSETNTQVKWPSKLKIGAKSKKDPHVKVEGKRPNVLEAKKKILEVLETRVNKVTLKMDVAYTEHSHVIGKGGGNIRKVMEITSCHIHFPDSNRHSIAGEKSNQVSIAGPIEGVEEARRKIRELQPVSLTFDLPVSLVPQPLPDAGSPLIQQVVQALGVSVSFRAVSPQAQPPFYGSCCTVWGLQGNAAAVKKATCILMDLLLGSEVTGGIVTTQLDVTSQQHLFLLGQNGAHFLSVMHQTQTQIILPDLSDPQSPPSLLIQGSPDGVCLARQQLMDCLPVCLMFDMREDGDADPCKLAQMMQSLGVFISVKPKVKQTSKSVVVKGLERNISCLYEARRLLLGLESSETSREIEVNPDPMLTRNGLTNNLLNILLQQLRLSEQAPAPTPEVTGSKPRPTPPPGLTPPVDEGRTGIKTTDGRPLEKILENEDQSSQSEDESSKVMGKSSSSEVCDGNSNGMIVSRAALMGRRGSLQSPESVKVFGQGRRHSTGQALTYRLLNTEIEGGRAEQRNSLRRDMALVQEGHGDLSKSADYDYEKKKLLANRAMQRKPVVTEVRTPTDTWSGLGFSKSMPAEAVKELRNVSRRSYKPYLSSSSSSSSSQQQSWMNQTGRICNGSDSDNWRDRRGSTPASLPIHSSFSSSASSSSSSSSSSPSSPPSNFSSSTSSFPALVSSVNRNRNDGFLSSSSCSYFEGVSSSRRASTCSQRSPSPQITDDLAELLSQLGLMKYIDVFEQQEIDYQTFLTLSDEDLKEVGVSTFGARRKMLLAISDLNKCKRRLSDTPAVKSGYLEGGASGRLPRIIDLEMAAQSNRW</sequence>
<keyword evidence="2" id="KW-0217">Developmental protein</keyword>
<name>A0A3P8V7K0_CYNSE</name>
<dbReference type="Proteomes" id="UP000265120">
    <property type="component" value="Chromosome 15"/>
</dbReference>
<dbReference type="InterPro" id="IPR001660">
    <property type="entry name" value="SAM"/>
</dbReference>
<evidence type="ECO:0000256" key="5">
    <source>
        <dbReference type="SAM" id="MobiDB-lite"/>
    </source>
</evidence>
<protein>
    <submittedName>
        <fullName evidence="7">Bicaudal C homolog 2</fullName>
    </submittedName>
</protein>
<dbReference type="OMA" id="FYGSCCT"/>
<dbReference type="STRING" id="244447.ENSCSEP00000010079"/>
<dbReference type="InterPro" id="IPR037974">
    <property type="entry name" value="BICC1_SAM_dom"/>
</dbReference>
<evidence type="ECO:0000256" key="4">
    <source>
        <dbReference type="PROSITE-ProRule" id="PRU00117"/>
    </source>
</evidence>
<dbReference type="SMART" id="SM00322">
    <property type="entry name" value="KH"/>
    <property type="match status" value="2"/>
</dbReference>
<feature type="region of interest" description="Disordered" evidence="5">
    <location>
        <begin position="698"/>
        <end position="771"/>
    </location>
</feature>
<evidence type="ECO:0000313" key="7">
    <source>
        <dbReference type="Ensembl" id="ENSCSEP00000010079.1"/>
    </source>
</evidence>
<dbReference type="GO" id="GO:0003723">
    <property type="term" value="F:RNA binding"/>
    <property type="evidence" value="ECO:0007669"/>
    <property type="project" value="UniProtKB-UniRule"/>
</dbReference>
<evidence type="ECO:0000256" key="2">
    <source>
        <dbReference type="ARBA" id="ARBA00022473"/>
    </source>
</evidence>
<dbReference type="Gene3D" id="1.10.150.50">
    <property type="entry name" value="Transcription Factor, Ets-1"/>
    <property type="match status" value="1"/>
</dbReference>
<dbReference type="CDD" id="cd09520">
    <property type="entry name" value="SAM_BICC1"/>
    <property type="match status" value="1"/>
</dbReference>
<dbReference type="CTD" id="402785"/>
<feature type="domain" description="SAM" evidence="6">
    <location>
        <begin position="820"/>
        <end position="883"/>
    </location>
</feature>
<dbReference type="InterPro" id="IPR047549">
    <property type="entry name" value="BICC1_KH-I_rpt1"/>
</dbReference>
<reference evidence="7" key="3">
    <citation type="submission" date="2025-09" db="UniProtKB">
        <authorList>
            <consortium name="Ensembl"/>
        </authorList>
    </citation>
    <scope>IDENTIFICATION</scope>
</reference>
<dbReference type="InterPro" id="IPR036612">
    <property type="entry name" value="KH_dom_type_1_sf"/>
</dbReference>
<keyword evidence="4" id="KW-0694">RNA-binding</keyword>
<feature type="compositionally biased region" description="Low complexity" evidence="5">
    <location>
        <begin position="701"/>
        <end position="713"/>
    </location>
</feature>
<dbReference type="Ensembl" id="ENSCSET00000010200.1">
    <property type="protein sequence ID" value="ENSCSEP00000010079.1"/>
    <property type="gene ID" value="ENSCSEG00000006475.1"/>
</dbReference>
<dbReference type="PANTHER" id="PTHR10627:SF59">
    <property type="entry name" value="BICAUDAL C HOMOLOG 2"/>
    <property type="match status" value="1"/>
</dbReference>
<dbReference type="Pfam" id="PF00013">
    <property type="entry name" value="KH_1"/>
    <property type="match status" value="2"/>
</dbReference>
<dbReference type="InterPro" id="IPR047554">
    <property type="entry name" value="BICC1_KH-I_rpt2"/>
</dbReference>
<dbReference type="CDD" id="cd22421">
    <property type="entry name" value="KH-I_BICC1_rpt2"/>
    <property type="match status" value="1"/>
</dbReference>
<dbReference type="KEGG" id="csem:103390901"/>
<dbReference type="GeneTree" id="ENSGT00940000166070"/>
<proteinExistence type="inferred from homology"/>
<feature type="compositionally biased region" description="Polar residues" evidence="5">
    <location>
        <begin position="714"/>
        <end position="727"/>
    </location>
</feature>
<dbReference type="PROSITE" id="PS50105">
    <property type="entry name" value="SAM_DOMAIN"/>
    <property type="match status" value="1"/>
</dbReference>
<keyword evidence="8" id="KW-1185">Reference proteome</keyword>
<evidence type="ECO:0000256" key="1">
    <source>
        <dbReference type="ARBA" id="ARBA00007662"/>
    </source>
</evidence>
<evidence type="ECO:0000259" key="6">
    <source>
        <dbReference type="PROSITE" id="PS50105"/>
    </source>
</evidence>
<feature type="compositionally biased region" description="Basic and acidic residues" evidence="5">
    <location>
        <begin position="516"/>
        <end position="535"/>
    </location>
</feature>
<feature type="compositionally biased region" description="Low complexity" evidence="5">
    <location>
        <begin position="738"/>
        <end position="771"/>
    </location>
</feature>
<dbReference type="SUPFAM" id="SSF54791">
    <property type="entry name" value="Eukaryotic type KH-domain (KH-domain type I)"/>
    <property type="match status" value="2"/>
</dbReference>
<dbReference type="AlphaFoldDB" id="A0A3P8V7K0"/>
<keyword evidence="3" id="KW-0677">Repeat</keyword>
<dbReference type="Gene3D" id="3.30.310.270">
    <property type="match status" value="2"/>
</dbReference>
<feature type="region of interest" description="Disordered" evidence="5">
    <location>
        <begin position="1"/>
        <end position="74"/>
    </location>
</feature>
<dbReference type="InterPro" id="IPR004088">
    <property type="entry name" value="KH_dom_type_1"/>
</dbReference>
<dbReference type="OrthoDB" id="271862at2759"/>
<dbReference type="InterPro" id="IPR004087">
    <property type="entry name" value="KH_dom"/>
</dbReference>
<dbReference type="SUPFAM" id="SSF47769">
    <property type="entry name" value="SAM/Pointed domain"/>
    <property type="match status" value="1"/>
</dbReference>
<evidence type="ECO:0000313" key="8">
    <source>
        <dbReference type="Proteomes" id="UP000265120"/>
    </source>
</evidence>
<feature type="region of interest" description="Disordered" evidence="5">
    <location>
        <begin position="491"/>
        <end position="564"/>
    </location>
</feature>
<dbReference type="Pfam" id="PF22985">
    <property type="entry name" value="KH_BICC1"/>
    <property type="match status" value="2"/>
</dbReference>
<dbReference type="GO" id="GO:0005737">
    <property type="term" value="C:cytoplasm"/>
    <property type="evidence" value="ECO:0007669"/>
    <property type="project" value="TreeGrafter"/>
</dbReference>
<dbReference type="SMART" id="SM00454">
    <property type="entry name" value="SAM"/>
    <property type="match status" value="1"/>
</dbReference>
<comment type="similarity">
    <text evidence="1">Belongs to the BicC family.</text>
</comment>
<dbReference type="GeneID" id="103390901"/>
<organism evidence="7 8">
    <name type="scientific">Cynoglossus semilaevis</name>
    <name type="common">Tongue sole</name>
    <dbReference type="NCBI Taxonomy" id="244447"/>
    <lineage>
        <taxon>Eukaryota</taxon>
        <taxon>Metazoa</taxon>
        <taxon>Chordata</taxon>
        <taxon>Craniata</taxon>
        <taxon>Vertebrata</taxon>
        <taxon>Euteleostomi</taxon>
        <taxon>Actinopterygii</taxon>
        <taxon>Neopterygii</taxon>
        <taxon>Teleostei</taxon>
        <taxon>Neoteleostei</taxon>
        <taxon>Acanthomorphata</taxon>
        <taxon>Carangaria</taxon>
        <taxon>Pleuronectiformes</taxon>
        <taxon>Pleuronectoidei</taxon>
        <taxon>Cynoglossidae</taxon>
        <taxon>Cynoglossinae</taxon>
        <taxon>Cynoglossus</taxon>
    </lineage>
</organism>
<dbReference type="PROSITE" id="PS50084">
    <property type="entry name" value="KH_TYPE_1"/>
    <property type="match status" value="2"/>
</dbReference>
<evidence type="ECO:0000256" key="3">
    <source>
        <dbReference type="ARBA" id="ARBA00022737"/>
    </source>
</evidence>
<dbReference type="InParanoid" id="A0A3P8V7K0"/>
<dbReference type="InterPro" id="IPR013761">
    <property type="entry name" value="SAM/pointed_sf"/>
</dbReference>
<feature type="compositionally biased region" description="Low complexity" evidence="5">
    <location>
        <begin position="549"/>
        <end position="559"/>
    </location>
</feature>
<dbReference type="RefSeq" id="XP_008325187.1">
    <property type="nucleotide sequence ID" value="XM_008326965.3"/>
</dbReference>
<reference evidence="7 8" key="1">
    <citation type="journal article" date="2014" name="Nat. Genet.">
        <title>Whole-genome sequence of a flatfish provides insights into ZW sex chromosome evolution and adaptation to a benthic lifestyle.</title>
        <authorList>
            <person name="Chen S."/>
            <person name="Zhang G."/>
            <person name="Shao C."/>
            <person name="Huang Q."/>
            <person name="Liu G."/>
            <person name="Zhang P."/>
            <person name="Song W."/>
            <person name="An N."/>
            <person name="Chalopin D."/>
            <person name="Volff J.N."/>
            <person name="Hong Y."/>
            <person name="Li Q."/>
            <person name="Sha Z."/>
            <person name="Zhou H."/>
            <person name="Xie M."/>
            <person name="Yu Q."/>
            <person name="Liu Y."/>
            <person name="Xiang H."/>
            <person name="Wang N."/>
            <person name="Wu K."/>
            <person name="Yang C."/>
            <person name="Zhou Q."/>
            <person name="Liao X."/>
            <person name="Yang L."/>
            <person name="Hu Q."/>
            <person name="Zhang J."/>
            <person name="Meng L."/>
            <person name="Jin L."/>
            <person name="Tian Y."/>
            <person name="Lian J."/>
            <person name="Yang J."/>
            <person name="Miao G."/>
            <person name="Liu S."/>
            <person name="Liang Z."/>
            <person name="Yan F."/>
            <person name="Li Y."/>
            <person name="Sun B."/>
            <person name="Zhang H."/>
            <person name="Zhang J."/>
            <person name="Zhu Y."/>
            <person name="Du M."/>
            <person name="Zhao Y."/>
            <person name="Schartl M."/>
            <person name="Tang Q."/>
            <person name="Wang J."/>
        </authorList>
    </citation>
    <scope>NUCLEOTIDE SEQUENCE</scope>
</reference>
<dbReference type="Pfam" id="PF00536">
    <property type="entry name" value="SAM_1"/>
    <property type="match status" value="1"/>
</dbReference>
<dbReference type="InterPro" id="IPR054727">
    <property type="entry name" value="BICC1_KH"/>
</dbReference>
<dbReference type="PANTHER" id="PTHR10627">
    <property type="entry name" value="SCP160"/>
    <property type="match status" value="1"/>
</dbReference>
<dbReference type="Pfam" id="PF24234">
    <property type="entry name" value="KH_BICC1_1st"/>
    <property type="match status" value="1"/>
</dbReference>
<accession>A0A3P8V7K0</accession>
<reference evidence="7" key="2">
    <citation type="submission" date="2025-08" db="UniProtKB">
        <authorList>
            <consortium name="Ensembl"/>
        </authorList>
    </citation>
    <scope>IDENTIFICATION</scope>
</reference>
<dbReference type="CDD" id="cd22420">
    <property type="entry name" value="KH-I_BICC1_rpt1"/>
    <property type="match status" value="1"/>
</dbReference>